<accession>A0A8X6M210</accession>
<protein>
    <submittedName>
        <fullName evidence="2">Uncharacterized protein</fullName>
    </submittedName>
</protein>
<proteinExistence type="predicted"/>
<organism evidence="2 3">
    <name type="scientific">Trichonephila clavata</name>
    <name type="common">Joro spider</name>
    <name type="synonym">Nephila clavata</name>
    <dbReference type="NCBI Taxonomy" id="2740835"/>
    <lineage>
        <taxon>Eukaryota</taxon>
        <taxon>Metazoa</taxon>
        <taxon>Ecdysozoa</taxon>
        <taxon>Arthropoda</taxon>
        <taxon>Chelicerata</taxon>
        <taxon>Arachnida</taxon>
        <taxon>Araneae</taxon>
        <taxon>Araneomorphae</taxon>
        <taxon>Entelegynae</taxon>
        <taxon>Araneoidea</taxon>
        <taxon>Nephilidae</taxon>
        <taxon>Trichonephila</taxon>
    </lineage>
</organism>
<feature type="compositionally biased region" description="Basic and acidic residues" evidence="1">
    <location>
        <begin position="112"/>
        <end position="124"/>
    </location>
</feature>
<name>A0A8X6M210_TRICU</name>
<comment type="caution">
    <text evidence="2">The sequence shown here is derived from an EMBL/GenBank/DDBJ whole genome shotgun (WGS) entry which is preliminary data.</text>
</comment>
<dbReference type="OrthoDB" id="10349575at2759"/>
<dbReference type="Proteomes" id="UP000887116">
    <property type="component" value="Unassembled WGS sequence"/>
</dbReference>
<keyword evidence="3" id="KW-1185">Reference proteome</keyword>
<feature type="compositionally biased region" description="Basic and acidic residues" evidence="1">
    <location>
        <begin position="58"/>
        <end position="77"/>
    </location>
</feature>
<gene>
    <name evidence="2" type="ORF">TNCT_161001</name>
</gene>
<evidence type="ECO:0000313" key="3">
    <source>
        <dbReference type="Proteomes" id="UP000887116"/>
    </source>
</evidence>
<dbReference type="AlphaFoldDB" id="A0A8X6M210"/>
<feature type="region of interest" description="Disordered" evidence="1">
    <location>
        <begin position="53"/>
        <end position="136"/>
    </location>
</feature>
<dbReference type="EMBL" id="BMAO01019410">
    <property type="protein sequence ID" value="GFR30370.1"/>
    <property type="molecule type" value="Genomic_DNA"/>
</dbReference>
<sequence>MINLCKNLMFSAKDDRPPPPRVTYYYQEPPLHFNDNQRVTGIPELPAHITQRLLSAPSEERSPDAPRRVIRPRAPEKKKGKKAGKAQPPQRKASECKSSAVNANPPKVGMKRRNEVDDRAEGPKRVNNGAAAADPF</sequence>
<evidence type="ECO:0000256" key="1">
    <source>
        <dbReference type="SAM" id="MobiDB-lite"/>
    </source>
</evidence>
<evidence type="ECO:0000313" key="2">
    <source>
        <dbReference type="EMBL" id="GFR30370.1"/>
    </source>
</evidence>
<reference evidence="2" key="1">
    <citation type="submission" date="2020-07" db="EMBL/GenBank/DDBJ databases">
        <title>Multicomponent nature underlies the extraordinary mechanical properties of spider dragline silk.</title>
        <authorList>
            <person name="Kono N."/>
            <person name="Nakamura H."/>
            <person name="Mori M."/>
            <person name="Yoshida Y."/>
            <person name="Ohtoshi R."/>
            <person name="Malay A.D."/>
            <person name="Moran D.A.P."/>
            <person name="Tomita M."/>
            <person name="Numata K."/>
            <person name="Arakawa K."/>
        </authorList>
    </citation>
    <scope>NUCLEOTIDE SEQUENCE</scope>
</reference>